<evidence type="ECO:0000256" key="2">
    <source>
        <dbReference type="ARBA" id="ARBA00022676"/>
    </source>
</evidence>
<keyword evidence="3 5" id="KW-0808">Transferase</keyword>
<protein>
    <submittedName>
        <fullName evidence="5">O-antigen biosynthesis glycosyltransferase WbnJ</fullName>
        <ecNumber evidence="5">2.4.1.122</ecNumber>
    </submittedName>
</protein>
<dbReference type="OrthoDB" id="9805612at2"/>
<sequence length="343" mass="38675">MELLSPLISVLLPVRQWHESTLSAIQSILEQTHTAFELLLIGHDDVAQLADKLPADPRIRLLARQQPGIVGALNTGLKLAQGQYFARMDDDDISHPTRLATQLAYLQGESGTQLCGAGIRFIDSNARSETIASGNQRYAQWLNSLQHDQEIRASCYIECPLPHPTFMAHRDVWQQLGGYRDFDGPEDYDLILRAMLLGIRLGKPPGILLDWREHPDRLTHNDQRYRREAFTHCRAWAATQPQSGLGLAEGRSVWLCGSGRNARHWYDALTQYGTTVNGFVDISRHGPHRSKRGKPVISYEQLPEQRGEALVICALSQPGARTAFVQYCHDQQWQDLHDYILGA</sequence>
<dbReference type="KEGG" id="gai:IMCC3135_33130"/>
<reference evidence="5 6" key="1">
    <citation type="submission" date="2016-12" db="EMBL/GenBank/DDBJ databases">
        <authorList>
            <person name="Song W.-J."/>
            <person name="Kurnit D.M."/>
        </authorList>
    </citation>
    <scope>NUCLEOTIDE SEQUENCE [LARGE SCALE GENOMIC DNA]</scope>
    <source>
        <strain evidence="5 6">IMCC3135</strain>
    </source>
</reference>
<evidence type="ECO:0000256" key="1">
    <source>
        <dbReference type="ARBA" id="ARBA00006739"/>
    </source>
</evidence>
<dbReference type="GO" id="GO:0016263">
    <property type="term" value="F:glycoprotein-N-acetylgalactosamine 3-beta-galactosyltransferase activity"/>
    <property type="evidence" value="ECO:0007669"/>
    <property type="project" value="UniProtKB-EC"/>
</dbReference>
<proteinExistence type="inferred from homology"/>
<feature type="domain" description="Glycosyltransferase 2-like" evidence="4">
    <location>
        <begin position="9"/>
        <end position="141"/>
    </location>
</feature>
<dbReference type="EMBL" id="CP018632">
    <property type="protein sequence ID" value="ASJ76670.1"/>
    <property type="molecule type" value="Genomic_DNA"/>
</dbReference>
<name>A0A2Z2P5A0_9GAMM</name>
<dbReference type="InterPro" id="IPR050834">
    <property type="entry name" value="Glycosyltransf_2"/>
</dbReference>
<dbReference type="RefSeq" id="WP_157736498.1">
    <property type="nucleotide sequence ID" value="NZ_CP018632.1"/>
</dbReference>
<keyword evidence="2 5" id="KW-0328">Glycosyltransferase</keyword>
<keyword evidence="6" id="KW-1185">Reference proteome</keyword>
<gene>
    <name evidence="5" type="primary">wbnJ</name>
    <name evidence="5" type="ORF">IMCC3135_33130</name>
</gene>
<evidence type="ECO:0000259" key="4">
    <source>
        <dbReference type="Pfam" id="PF00535"/>
    </source>
</evidence>
<dbReference type="InterPro" id="IPR001173">
    <property type="entry name" value="Glyco_trans_2-like"/>
</dbReference>
<dbReference type="Gene3D" id="3.90.550.10">
    <property type="entry name" value="Spore Coat Polysaccharide Biosynthesis Protein SpsA, Chain A"/>
    <property type="match status" value="1"/>
</dbReference>
<dbReference type="Proteomes" id="UP000250079">
    <property type="component" value="Chromosome"/>
</dbReference>
<evidence type="ECO:0000256" key="3">
    <source>
        <dbReference type="ARBA" id="ARBA00022679"/>
    </source>
</evidence>
<dbReference type="Pfam" id="PF00535">
    <property type="entry name" value="Glycos_transf_2"/>
    <property type="match status" value="1"/>
</dbReference>
<dbReference type="AlphaFoldDB" id="A0A2Z2P5A0"/>
<evidence type="ECO:0000313" key="6">
    <source>
        <dbReference type="Proteomes" id="UP000250079"/>
    </source>
</evidence>
<dbReference type="PANTHER" id="PTHR43685">
    <property type="entry name" value="GLYCOSYLTRANSFERASE"/>
    <property type="match status" value="1"/>
</dbReference>
<dbReference type="InterPro" id="IPR029044">
    <property type="entry name" value="Nucleotide-diphossugar_trans"/>
</dbReference>
<evidence type="ECO:0000313" key="5">
    <source>
        <dbReference type="EMBL" id="ASJ76670.1"/>
    </source>
</evidence>
<dbReference type="SUPFAM" id="SSF53448">
    <property type="entry name" value="Nucleotide-diphospho-sugar transferases"/>
    <property type="match status" value="1"/>
</dbReference>
<organism evidence="5 6">
    <name type="scientific">Granulosicoccus antarcticus IMCC3135</name>
    <dbReference type="NCBI Taxonomy" id="1192854"/>
    <lineage>
        <taxon>Bacteria</taxon>
        <taxon>Pseudomonadati</taxon>
        <taxon>Pseudomonadota</taxon>
        <taxon>Gammaproteobacteria</taxon>
        <taxon>Chromatiales</taxon>
        <taxon>Granulosicoccaceae</taxon>
        <taxon>Granulosicoccus</taxon>
    </lineage>
</organism>
<dbReference type="EC" id="2.4.1.122" evidence="5"/>
<dbReference type="PANTHER" id="PTHR43685:SF5">
    <property type="entry name" value="GLYCOSYLTRANSFERASE EPSE-RELATED"/>
    <property type="match status" value="1"/>
</dbReference>
<comment type="similarity">
    <text evidence="1">Belongs to the glycosyltransferase 2 family.</text>
</comment>
<accession>A0A2Z2P5A0</accession>